<keyword evidence="1" id="KW-0597">Phosphoprotein</keyword>
<dbReference type="InterPro" id="IPR008207">
    <property type="entry name" value="Sig_transdc_His_kin_Hpt_dom"/>
</dbReference>
<dbReference type="GO" id="GO:0000160">
    <property type="term" value="P:phosphorelay signal transduction system"/>
    <property type="evidence" value="ECO:0007669"/>
    <property type="project" value="InterPro"/>
</dbReference>
<dbReference type="VEuPathDB" id="FungiDB:jhhlp_005535"/>
<dbReference type="InterPro" id="IPR036641">
    <property type="entry name" value="HPT_dom_sf"/>
</dbReference>
<accession>A0A2N3N3D9</accession>
<gene>
    <name evidence="4" type="ORF">jhhlp_005535</name>
</gene>
<keyword evidence="5" id="KW-1185">Reference proteome</keyword>
<dbReference type="GO" id="GO:0009927">
    <property type="term" value="F:histidine phosphotransfer kinase activity"/>
    <property type="evidence" value="ECO:0007669"/>
    <property type="project" value="InterPro"/>
</dbReference>
<sequence>MTTSEKKLTAYFGGLSKSIDIPTFDQILQMDDDDQEREFSRALVFEFLDQAEDTFGRIQDSLDSQDLPDLSSKGHYLKGSSATLGLIKIRDSCEKIQRYGLKENVDGSPEPNEELCLKRIKETLKELRGDFDEIAKAMKKFYNMSDEEDEKADEKDDKDDKSEEPATTEEPEGTDDTEPSEDKKHTKKADDAKNGTDATKTNAKPDSKDAAKEATKEAGTT</sequence>
<dbReference type="PANTHER" id="PTHR28242:SF52">
    <property type="entry name" value="PHOSPHORELAY INTERMEDIATE PROTEIN YPD1"/>
    <property type="match status" value="1"/>
</dbReference>
<dbReference type="GO" id="GO:0043424">
    <property type="term" value="F:protein histidine kinase binding"/>
    <property type="evidence" value="ECO:0007669"/>
    <property type="project" value="InterPro"/>
</dbReference>
<dbReference type="Pfam" id="PF01627">
    <property type="entry name" value="Hpt"/>
    <property type="match status" value="1"/>
</dbReference>
<dbReference type="PANTHER" id="PTHR28242">
    <property type="entry name" value="PHOSPHORELAY INTERMEDIATE PROTEIN YPD1"/>
    <property type="match status" value="1"/>
</dbReference>
<reference evidence="4 5" key="1">
    <citation type="journal article" date="2017" name="G3 (Bethesda)">
        <title>First Draft Genome Sequence of the Pathogenic Fungus Lomentospora prolificans (Formerly Scedosporium prolificans).</title>
        <authorList>
            <person name="Luo R."/>
            <person name="Zimin A."/>
            <person name="Workman R."/>
            <person name="Fan Y."/>
            <person name="Pertea G."/>
            <person name="Grossman N."/>
            <person name="Wear M.P."/>
            <person name="Jia B."/>
            <person name="Miller H."/>
            <person name="Casadevall A."/>
            <person name="Timp W."/>
            <person name="Zhang S.X."/>
            <person name="Salzberg S.L."/>
        </authorList>
    </citation>
    <scope>NUCLEOTIDE SEQUENCE [LARGE SCALE GENOMIC DNA]</scope>
    <source>
        <strain evidence="4 5">JHH-5317</strain>
    </source>
</reference>
<dbReference type="EMBL" id="NLAX01000701">
    <property type="protein sequence ID" value="PKS06939.1"/>
    <property type="molecule type" value="Genomic_DNA"/>
</dbReference>
<dbReference type="STRING" id="41688.A0A2N3N3D9"/>
<dbReference type="Proteomes" id="UP000233524">
    <property type="component" value="Unassembled WGS sequence"/>
</dbReference>
<evidence type="ECO:0000313" key="4">
    <source>
        <dbReference type="EMBL" id="PKS06939.1"/>
    </source>
</evidence>
<comment type="caution">
    <text evidence="4">The sequence shown here is derived from an EMBL/GenBank/DDBJ whole genome shotgun (WGS) entry which is preliminary data.</text>
</comment>
<dbReference type="InterPro" id="IPR045871">
    <property type="entry name" value="AHP1-5/YPD1"/>
</dbReference>
<feature type="domain" description="HPt" evidence="3">
    <location>
        <begin position="36"/>
        <end position="141"/>
    </location>
</feature>
<feature type="compositionally biased region" description="Acidic residues" evidence="2">
    <location>
        <begin position="166"/>
        <end position="179"/>
    </location>
</feature>
<dbReference type="SMART" id="SM00073">
    <property type="entry name" value="HPT"/>
    <property type="match status" value="1"/>
</dbReference>
<dbReference type="AlphaFoldDB" id="A0A2N3N3D9"/>
<dbReference type="PROSITE" id="PS50894">
    <property type="entry name" value="HPT"/>
    <property type="match status" value="1"/>
</dbReference>
<evidence type="ECO:0000313" key="5">
    <source>
        <dbReference type="Proteomes" id="UP000233524"/>
    </source>
</evidence>
<feature type="modified residue" description="Phosphohistidine" evidence="1">
    <location>
        <position position="75"/>
    </location>
</feature>
<feature type="compositionally biased region" description="Basic and acidic residues" evidence="2">
    <location>
        <begin position="203"/>
        <end position="221"/>
    </location>
</feature>
<feature type="compositionally biased region" description="Basic and acidic residues" evidence="2">
    <location>
        <begin position="152"/>
        <end position="164"/>
    </location>
</feature>
<dbReference type="GO" id="GO:0005634">
    <property type="term" value="C:nucleus"/>
    <property type="evidence" value="ECO:0007669"/>
    <property type="project" value="TreeGrafter"/>
</dbReference>
<evidence type="ECO:0000256" key="2">
    <source>
        <dbReference type="SAM" id="MobiDB-lite"/>
    </source>
</evidence>
<proteinExistence type="predicted"/>
<organism evidence="4 5">
    <name type="scientific">Lomentospora prolificans</name>
    <dbReference type="NCBI Taxonomy" id="41688"/>
    <lineage>
        <taxon>Eukaryota</taxon>
        <taxon>Fungi</taxon>
        <taxon>Dikarya</taxon>
        <taxon>Ascomycota</taxon>
        <taxon>Pezizomycotina</taxon>
        <taxon>Sordariomycetes</taxon>
        <taxon>Hypocreomycetidae</taxon>
        <taxon>Microascales</taxon>
        <taxon>Microascaceae</taxon>
        <taxon>Lomentospora</taxon>
    </lineage>
</organism>
<feature type="region of interest" description="Disordered" evidence="2">
    <location>
        <begin position="142"/>
        <end position="221"/>
    </location>
</feature>
<name>A0A2N3N3D9_9PEZI</name>
<protein>
    <recommendedName>
        <fullName evidence="3">HPt domain-containing protein</fullName>
    </recommendedName>
</protein>
<dbReference type="OrthoDB" id="1673781at2759"/>
<dbReference type="InParanoid" id="A0A2N3N3D9"/>
<evidence type="ECO:0000259" key="3">
    <source>
        <dbReference type="PROSITE" id="PS50894"/>
    </source>
</evidence>
<dbReference type="Gene3D" id="1.20.120.160">
    <property type="entry name" value="HPT domain"/>
    <property type="match status" value="1"/>
</dbReference>
<evidence type="ECO:0000256" key="1">
    <source>
        <dbReference type="PROSITE-ProRule" id="PRU00110"/>
    </source>
</evidence>
<dbReference type="SUPFAM" id="SSF47226">
    <property type="entry name" value="Histidine-containing phosphotransfer domain, HPT domain"/>
    <property type="match status" value="1"/>
</dbReference>
<dbReference type="GO" id="GO:0005737">
    <property type="term" value="C:cytoplasm"/>
    <property type="evidence" value="ECO:0007669"/>
    <property type="project" value="TreeGrafter"/>
</dbReference>
<feature type="compositionally biased region" description="Basic and acidic residues" evidence="2">
    <location>
        <begin position="180"/>
        <end position="194"/>
    </location>
</feature>